<evidence type="ECO:0000259" key="4">
    <source>
        <dbReference type="Pfam" id="PF00891"/>
    </source>
</evidence>
<evidence type="ECO:0000256" key="2">
    <source>
        <dbReference type="ARBA" id="ARBA00022679"/>
    </source>
</evidence>
<organism evidence="5 6">
    <name type="scientific">Sclerotinia nivalis</name>
    <dbReference type="NCBI Taxonomy" id="352851"/>
    <lineage>
        <taxon>Eukaryota</taxon>
        <taxon>Fungi</taxon>
        <taxon>Dikarya</taxon>
        <taxon>Ascomycota</taxon>
        <taxon>Pezizomycotina</taxon>
        <taxon>Leotiomycetes</taxon>
        <taxon>Helotiales</taxon>
        <taxon>Sclerotiniaceae</taxon>
        <taxon>Sclerotinia</taxon>
    </lineage>
</organism>
<evidence type="ECO:0000313" key="6">
    <source>
        <dbReference type="Proteomes" id="UP001152300"/>
    </source>
</evidence>
<keyword evidence="1" id="KW-0489">Methyltransferase</keyword>
<dbReference type="Gene3D" id="3.40.50.150">
    <property type="entry name" value="Vaccinia Virus protein VP39"/>
    <property type="match status" value="1"/>
</dbReference>
<dbReference type="GO" id="GO:0008171">
    <property type="term" value="F:O-methyltransferase activity"/>
    <property type="evidence" value="ECO:0007669"/>
    <property type="project" value="InterPro"/>
</dbReference>
<dbReference type="PANTHER" id="PTHR43712">
    <property type="entry name" value="PUTATIVE (AFU_ORTHOLOGUE AFUA_4G14580)-RELATED"/>
    <property type="match status" value="1"/>
</dbReference>
<evidence type="ECO:0000256" key="3">
    <source>
        <dbReference type="ARBA" id="ARBA00022691"/>
    </source>
</evidence>
<protein>
    <recommendedName>
        <fullName evidence="4">O-methyltransferase C-terminal domain-containing protein</fullName>
    </recommendedName>
</protein>
<evidence type="ECO:0000256" key="1">
    <source>
        <dbReference type="ARBA" id="ARBA00022603"/>
    </source>
</evidence>
<dbReference type="CDD" id="cd02440">
    <property type="entry name" value="AdoMet_MTases"/>
    <property type="match status" value="1"/>
</dbReference>
<dbReference type="OrthoDB" id="1606438at2759"/>
<dbReference type="InterPro" id="IPR001077">
    <property type="entry name" value="COMT_C"/>
</dbReference>
<keyword evidence="3" id="KW-0949">S-adenosyl-L-methionine</keyword>
<dbReference type="Proteomes" id="UP001152300">
    <property type="component" value="Unassembled WGS sequence"/>
</dbReference>
<dbReference type="PANTHER" id="PTHR43712:SF12">
    <property type="entry name" value="STERIGMATOCYSTIN 8-O-METHYLTRANSFERASE"/>
    <property type="match status" value="1"/>
</dbReference>
<dbReference type="InterPro" id="IPR029063">
    <property type="entry name" value="SAM-dependent_MTases_sf"/>
</dbReference>
<dbReference type="Gene3D" id="1.10.10.10">
    <property type="entry name" value="Winged helix-like DNA-binding domain superfamily/Winged helix DNA-binding domain"/>
    <property type="match status" value="1"/>
</dbReference>
<dbReference type="Pfam" id="PF00891">
    <property type="entry name" value="Methyltransf_2"/>
    <property type="match status" value="1"/>
</dbReference>
<sequence length="426" mass="47790">MSKQNSSRMAQLAANISKNTEILDHYLQVHNIPPLSFDKGAPIDLKFPAEILQAQDAIFESSVELQALVKGPIANIRNQTMPHCNLIPLQAIIRFGIATSFPIEAKASYKQISEVCGLNEVELRRLLRHAMTNYIFHETDEGLVVHTASSRVLAEKPAFRDFIGMVCDEMWPAASRTVDAMVKWPGSQEPTHTGFAIANNIENTLFSELGKHPSRAKRFGSAMVMVNSEVGFEASHILHAFPWWDSIETFVDVGGSLGEISITLANHFPKLHCTSQDLPVVVAHARLSVPQDISDRVTFMAHDFFTRQPVVGADVYLFRCVLHNHSDKYCVEILRCLVPALKPGARIIIAESVVPLPGQVSKYKEWLIRSMDLAMSELLNAKERDLDEWKMLFKNANENFHFVGIEQPKNSNLCFIEATWNVAMLE</sequence>
<accession>A0A9X0DJG1</accession>
<keyword evidence="6" id="KW-1185">Reference proteome</keyword>
<dbReference type="InterPro" id="IPR036388">
    <property type="entry name" value="WH-like_DNA-bd_sf"/>
</dbReference>
<gene>
    <name evidence="5" type="ORF">OCU04_006961</name>
</gene>
<dbReference type="InterPro" id="IPR036390">
    <property type="entry name" value="WH_DNA-bd_sf"/>
</dbReference>
<dbReference type="SUPFAM" id="SSF46785">
    <property type="entry name" value="Winged helix' DNA-binding domain"/>
    <property type="match status" value="1"/>
</dbReference>
<reference evidence="5" key="1">
    <citation type="submission" date="2022-11" db="EMBL/GenBank/DDBJ databases">
        <title>Genome Resource of Sclerotinia nivalis Strain SnTB1, a Plant Pathogen Isolated from American Ginseng.</title>
        <authorList>
            <person name="Fan S."/>
        </authorList>
    </citation>
    <scope>NUCLEOTIDE SEQUENCE</scope>
    <source>
        <strain evidence="5">SnTB1</strain>
    </source>
</reference>
<name>A0A9X0DJG1_9HELO</name>
<comment type="caution">
    <text evidence="5">The sequence shown here is derived from an EMBL/GenBank/DDBJ whole genome shotgun (WGS) entry which is preliminary data.</text>
</comment>
<dbReference type="SUPFAM" id="SSF53335">
    <property type="entry name" value="S-adenosyl-L-methionine-dependent methyltransferases"/>
    <property type="match status" value="1"/>
</dbReference>
<dbReference type="EMBL" id="JAPEIS010000007">
    <property type="protein sequence ID" value="KAJ8064635.1"/>
    <property type="molecule type" value="Genomic_DNA"/>
</dbReference>
<dbReference type="GO" id="GO:0032259">
    <property type="term" value="P:methylation"/>
    <property type="evidence" value="ECO:0007669"/>
    <property type="project" value="UniProtKB-KW"/>
</dbReference>
<feature type="domain" description="O-methyltransferase C-terminal" evidence="4">
    <location>
        <begin position="205"/>
        <end position="396"/>
    </location>
</feature>
<dbReference type="InterPro" id="IPR016461">
    <property type="entry name" value="COMT-like"/>
</dbReference>
<keyword evidence="2" id="KW-0808">Transferase</keyword>
<dbReference type="PROSITE" id="PS51683">
    <property type="entry name" value="SAM_OMT_II"/>
    <property type="match status" value="1"/>
</dbReference>
<dbReference type="AlphaFoldDB" id="A0A9X0DJG1"/>
<proteinExistence type="predicted"/>
<evidence type="ECO:0000313" key="5">
    <source>
        <dbReference type="EMBL" id="KAJ8064635.1"/>
    </source>
</evidence>